<name>A0A3E2VBX1_CLOIN</name>
<gene>
    <name evidence="2" type="ORF">DXA38_22615</name>
</gene>
<dbReference type="Proteomes" id="UP000260025">
    <property type="component" value="Unassembled WGS sequence"/>
</dbReference>
<sequence>MEEIKEKQKKGKKAWPMILLLLLVVAGCSVWFLQEKTDLWLDPDQSEGTLDGLSKEEIQKLMDDKVDEGQFMISINTQPVFADGRSEGTLRIENSPQNRYLMIVKIYRYENKKLGELIYESGAIKPGNKIETAKLDVDLPKGKYPVIVYFEGYREKDREYVGKAGSELDIIIQK</sequence>
<keyword evidence="1" id="KW-1133">Transmembrane helix</keyword>
<dbReference type="RefSeq" id="WP_117445093.1">
    <property type="nucleotide sequence ID" value="NZ_JAKNHC010000150.1"/>
</dbReference>
<dbReference type="AlphaFoldDB" id="A0A3E2VBX1"/>
<feature type="transmembrane region" description="Helical" evidence="1">
    <location>
        <begin position="14"/>
        <end position="33"/>
    </location>
</feature>
<dbReference type="PROSITE" id="PS51257">
    <property type="entry name" value="PROKAR_LIPOPROTEIN"/>
    <property type="match status" value="1"/>
</dbReference>
<proteinExistence type="predicted"/>
<organism evidence="2 3">
    <name type="scientific">Clostridium innocuum</name>
    <dbReference type="NCBI Taxonomy" id="1522"/>
    <lineage>
        <taxon>Bacteria</taxon>
        <taxon>Bacillati</taxon>
        <taxon>Bacillota</taxon>
        <taxon>Clostridia</taxon>
        <taxon>Eubacteriales</taxon>
        <taxon>Clostridiaceae</taxon>
        <taxon>Clostridium</taxon>
    </lineage>
</organism>
<protein>
    <recommendedName>
        <fullName evidence="4">Lipoprotein</fullName>
    </recommendedName>
</protein>
<evidence type="ECO:0008006" key="4">
    <source>
        <dbReference type="Google" id="ProtNLM"/>
    </source>
</evidence>
<dbReference type="OrthoDB" id="1852795at2"/>
<reference evidence="2 3" key="1">
    <citation type="submission" date="2018-08" db="EMBL/GenBank/DDBJ databases">
        <title>A genome reference for cultivated species of the human gut microbiota.</title>
        <authorList>
            <person name="Zou Y."/>
            <person name="Xue W."/>
            <person name="Luo G."/>
        </authorList>
    </citation>
    <scope>NUCLEOTIDE SEQUENCE [LARGE SCALE GENOMIC DNA]</scope>
    <source>
        <strain evidence="2 3">OF01-2LB</strain>
    </source>
</reference>
<evidence type="ECO:0000313" key="2">
    <source>
        <dbReference type="EMBL" id="RGC07863.1"/>
    </source>
</evidence>
<evidence type="ECO:0000313" key="3">
    <source>
        <dbReference type="Proteomes" id="UP000260025"/>
    </source>
</evidence>
<comment type="caution">
    <text evidence="2">The sequence shown here is derived from an EMBL/GenBank/DDBJ whole genome shotgun (WGS) entry which is preliminary data.</text>
</comment>
<dbReference type="EMBL" id="QVEV01000099">
    <property type="protein sequence ID" value="RGC07863.1"/>
    <property type="molecule type" value="Genomic_DNA"/>
</dbReference>
<keyword evidence="1" id="KW-0812">Transmembrane</keyword>
<keyword evidence="1" id="KW-0472">Membrane</keyword>
<accession>A0A3E2VBX1</accession>
<evidence type="ECO:0000256" key="1">
    <source>
        <dbReference type="SAM" id="Phobius"/>
    </source>
</evidence>